<evidence type="ECO:0000256" key="2">
    <source>
        <dbReference type="ARBA" id="ARBA00007025"/>
    </source>
</evidence>
<protein>
    <submittedName>
        <fullName evidence="12">Uncharacterized protein</fullName>
    </submittedName>
</protein>
<evidence type="ECO:0000259" key="11">
    <source>
        <dbReference type="PROSITE" id="PS51194"/>
    </source>
</evidence>
<keyword evidence="8" id="KW-0539">Nucleus</keyword>
<gene>
    <name evidence="12" type="ORF">TL16_g04417</name>
</gene>
<dbReference type="Gene3D" id="3.40.50.300">
    <property type="entry name" value="P-loop containing nucleotide triphosphate hydrolases"/>
    <property type="match status" value="1"/>
</dbReference>
<evidence type="ECO:0000256" key="3">
    <source>
        <dbReference type="ARBA" id="ARBA00022741"/>
    </source>
</evidence>
<dbReference type="Gene3D" id="3.40.50.10810">
    <property type="entry name" value="Tandem AAA-ATPase domain"/>
    <property type="match status" value="1"/>
</dbReference>
<evidence type="ECO:0000256" key="8">
    <source>
        <dbReference type="ARBA" id="ARBA00023242"/>
    </source>
</evidence>
<evidence type="ECO:0000256" key="4">
    <source>
        <dbReference type="ARBA" id="ARBA00022801"/>
    </source>
</evidence>
<keyword evidence="4" id="KW-0378">Hydrolase</keyword>
<reference evidence="13" key="1">
    <citation type="journal article" date="2023" name="Commun. Biol.">
        <title>Genome analysis of Parmales, the sister group of diatoms, reveals the evolutionary specialization of diatoms from phago-mixotrophs to photoautotrophs.</title>
        <authorList>
            <person name="Ban H."/>
            <person name="Sato S."/>
            <person name="Yoshikawa S."/>
            <person name="Yamada K."/>
            <person name="Nakamura Y."/>
            <person name="Ichinomiya M."/>
            <person name="Sato N."/>
            <person name="Blanc-Mathieu R."/>
            <person name="Endo H."/>
            <person name="Kuwata A."/>
            <person name="Ogata H."/>
        </authorList>
    </citation>
    <scope>NUCLEOTIDE SEQUENCE [LARGE SCALE GENOMIC DNA]</scope>
</reference>
<dbReference type="InterPro" id="IPR000330">
    <property type="entry name" value="SNF2_N"/>
</dbReference>
<keyword evidence="5" id="KW-0347">Helicase</keyword>
<comment type="subcellular location">
    <subcellularLocation>
        <location evidence="1">Nucleus</location>
    </subcellularLocation>
</comment>
<sequence length="704" mass="80075">MDSYMSNITHLLGKKGKGDYYEITHANKETVIQPQILSGGILKPYQLLGIQWLTSLYNNSLNGVLADEMGLGKTIQTIGFLGHLMEGKGVMGPFLVVVPLSTVSNWGNELELWSPKIKVVIYRGKPEERRELYNKRIKTMDFNVLLTTYDFVIKDKGVLKKIEYEYCVVDEGHRLKNANSKLAVTLMKEYRIKRRLLLTGTPLQNNLQEMWALMNFLVPGVFGSGEGFEEWFCKPFGGMGGEQVLDVEERMLIINRLHEVLRPFMLRRLKSAVMNNLPQKTENIIKCNLSSWQLQMYKSLTMSAMGVKNRFMGGKSISLNNTLMQLRKVCNHPYLFFTSGWDINTDMIKCCGKLSVLDRMLVKLRKGGHRVLVFTQMTQVIGIMEDFLSFRGYEHLTLDGSTSAEEREKRMYRWNSPDSPDFVFLLSTRAGGLGLNLASADTVIIFDSDWNPTADAQASDRAHRIGQRQEVRVFRLVSKRSVEEKIVEVAGAKNAMNTLVVEAGKFDSVDAKDKDSENFSARQSLMKSLLAVPDEIDDGDDDDDEVDEDSESDDSSGGKFGVSTKPFKSLTSTEITLNEQMATSADEFKLYCEIDVERRKDKTEVPLYVDIEDVPEDLRYHELSTEVEELTERKKEKVAYSDNMTELQYMRKMEKQFEEEEQQAAAKKEGRKKPRSRSTTPTRGRSATSSPIPSEAKKSKRSKK</sequence>
<evidence type="ECO:0000259" key="10">
    <source>
        <dbReference type="PROSITE" id="PS51192"/>
    </source>
</evidence>
<organism evidence="12 13">
    <name type="scientific">Triparma laevis f. inornata</name>
    <dbReference type="NCBI Taxonomy" id="1714386"/>
    <lineage>
        <taxon>Eukaryota</taxon>
        <taxon>Sar</taxon>
        <taxon>Stramenopiles</taxon>
        <taxon>Ochrophyta</taxon>
        <taxon>Bolidophyceae</taxon>
        <taxon>Parmales</taxon>
        <taxon>Triparmaceae</taxon>
        <taxon>Triparma</taxon>
    </lineage>
</organism>
<evidence type="ECO:0000313" key="12">
    <source>
        <dbReference type="EMBL" id="GMH66375.1"/>
    </source>
</evidence>
<feature type="region of interest" description="Disordered" evidence="9">
    <location>
        <begin position="653"/>
        <end position="704"/>
    </location>
</feature>
<feature type="non-terminal residue" evidence="12">
    <location>
        <position position="704"/>
    </location>
</feature>
<dbReference type="Proteomes" id="UP001162640">
    <property type="component" value="Unassembled WGS sequence"/>
</dbReference>
<dbReference type="PROSITE" id="PS51194">
    <property type="entry name" value="HELICASE_CTER"/>
    <property type="match status" value="1"/>
</dbReference>
<feature type="domain" description="Helicase ATP-binding" evidence="10">
    <location>
        <begin position="54"/>
        <end position="220"/>
    </location>
</feature>
<evidence type="ECO:0000313" key="13">
    <source>
        <dbReference type="Proteomes" id="UP001162640"/>
    </source>
</evidence>
<dbReference type="SUPFAM" id="SSF52540">
    <property type="entry name" value="P-loop containing nucleoside triphosphate hydrolases"/>
    <property type="match status" value="2"/>
</dbReference>
<dbReference type="PANTHER" id="PTHR10799">
    <property type="entry name" value="SNF2/RAD54 HELICASE FAMILY"/>
    <property type="match status" value="1"/>
</dbReference>
<evidence type="ECO:0000256" key="1">
    <source>
        <dbReference type="ARBA" id="ARBA00004123"/>
    </source>
</evidence>
<dbReference type="InterPro" id="IPR001650">
    <property type="entry name" value="Helicase_C-like"/>
</dbReference>
<accession>A0A9W7AAF6</accession>
<name>A0A9W7AAF6_9STRA</name>
<feature type="domain" description="Helicase C-terminal" evidence="11">
    <location>
        <begin position="356"/>
        <end position="507"/>
    </location>
</feature>
<dbReference type="Pfam" id="PF00271">
    <property type="entry name" value="Helicase_C"/>
    <property type="match status" value="1"/>
</dbReference>
<dbReference type="EMBL" id="BLQM01000121">
    <property type="protein sequence ID" value="GMH66375.1"/>
    <property type="molecule type" value="Genomic_DNA"/>
</dbReference>
<dbReference type="GO" id="GO:0004386">
    <property type="term" value="F:helicase activity"/>
    <property type="evidence" value="ECO:0007669"/>
    <property type="project" value="UniProtKB-KW"/>
</dbReference>
<dbReference type="InterPro" id="IPR014001">
    <property type="entry name" value="Helicase_ATP-bd"/>
</dbReference>
<comment type="similarity">
    <text evidence="2">Belongs to the SNF2/RAD54 helicase family.</text>
</comment>
<dbReference type="FunFam" id="3.40.50.10810:FF:000015">
    <property type="entry name" value="lymphoid-specific helicase isoform X1"/>
    <property type="match status" value="1"/>
</dbReference>
<dbReference type="GO" id="GO:0005634">
    <property type="term" value="C:nucleus"/>
    <property type="evidence" value="ECO:0007669"/>
    <property type="project" value="UniProtKB-SubCell"/>
</dbReference>
<dbReference type="InterPro" id="IPR038718">
    <property type="entry name" value="SNF2-like_sf"/>
</dbReference>
<dbReference type="PROSITE" id="PS51192">
    <property type="entry name" value="HELICASE_ATP_BIND_1"/>
    <property type="match status" value="1"/>
</dbReference>
<feature type="compositionally biased region" description="Low complexity" evidence="9">
    <location>
        <begin position="677"/>
        <end position="691"/>
    </location>
</feature>
<dbReference type="GO" id="GO:0016787">
    <property type="term" value="F:hydrolase activity"/>
    <property type="evidence" value="ECO:0007669"/>
    <property type="project" value="UniProtKB-KW"/>
</dbReference>
<dbReference type="SMART" id="SM00487">
    <property type="entry name" value="DEXDc"/>
    <property type="match status" value="1"/>
</dbReference>
<dbReference type="GO" id="GO:0005524">
    <property type="term" value="F:ATP binding"/>
    <property type="evidence" value="ECO:0007669"/>
    <property type="project" value="UniProtKB-KW"/>
</dbReference>
<dbReference type="CDD" id="cd18793">
    <property type="entry name" value="SF2_C_SNF"/>
    <property type="match status" value="1"/>
</dbReference>
<dbReference type="GO" id="GO:0042393">
    <property type="term" value="F:histone binding"/>
    <property type="evidence" value="ECO:0007669"/>
    <property type="project" value="InterPro"/>
</dbReference>
<evidence type="ECO:0000256" key="6">
    <source>
        <dbReference type="ARBA" id="ARBA00022840"/>
    </source>
</evidence>
<dbReference type="AlphaFoldDB" id="A0A9W7AAF6"/>
<proteinExistence type="inferred from homology"/>
<dbReference type="InterPro" id="IPR027417">
    <property type="entry name" value="P-loop_NTPase"/>
</dbReference>
<comment type="caution">
    <text evidence="12">The sequence shown here is derived from an EMBL/GenBank/DDBJ whole genome shotgun (WGS) entry which is preliminary data.</text>
</comment>
<evidence type="ECO:0000256" key="5">
    <source>
        <dbReference type="ARBA" id="ARBA00022806"/>
    </source>
</evidence>
<keyword evidence="6" id="KW-0067">ATP-binding</keyword>
<dbReference type="InterPro" id="IPR049730">
    <property type="entry name" value="SNF2/RAD54-like_C"/>
</dbReference>
<evidence type="ECO:0000256" key="7">
    <source>
        <dbReference type="ARBA" id="ARBA00023054"/>
    </source>
</evidence>
<evidence type="ECO:0000256" key="9">
    <source>
        <dbReference type="SAM" id="MobiDB-lite"/>
    </source>
</evidence>
<dbReference type="SMART" id="SM00490">
    <property type="entry name" value="HELICc"/>
    <property type="match status" value="1"/>
</dbReference>
<feature type="non-terminal residue" evidence="12">
    <location>
        <position position="1"/>
    </location>
</feature>
<feature type="region of interest" description="Disordered" evidence="9">
    <location>
        <begin position="530"/>
        <end position="563"/>
    </location>
</feature>
<keyword evidence="7" id="KW-0175">Coiled coil</keyword>
<dbReference type="InterPro" id="IPR029295">
    <property type="entry name" value="SnAC"/>
</dbReference>
<dbReference type="SMART" id="SM01314">
    <property type="entry name" value="SnAC"/>
    <property type="match status" value="1"/>
</dbReference>
<dbReference type="Pfam" id="PF00176">
    <property type="entry name" value="SNF2-rel_dom"/>
    <property type="match status" value="1"/>
</dbReference>
<keyword evidence="3" id="KW-0547">Nucleotide-binding</keyword>
<feature type="compositionally biased region" description="Acidic residues" evidence="9">
    <location>
        <begin position="534"/>
        <end position="554"/>
    </location>
</feature>